<keyword evidence="3" id="KW-1185">Reference proteome</keyword>
<dbReference type="Proteomes" id="UP001589627">
    <property type="component" value="Unassembled WGS sequence"/>
</dbReference>
<feature type="region of interest" description="Disordered" evidence="1">
    <location>
        <begin position="46"/>
        <end position="144"/>
    </location>
</feature>
<name>A0ABV5YHS3_9ACTN</name>
<organism evidence="2 3">
    <name type="scientific">Actinoallomurus acaciae</name>
    <dbReference type="NCBI Taxonomy" id="502577"/>
    <lineage>
        <taxon>Bacteria</taxon>
        <taxon>Bacillati</taxon>
        <taxon>Actinomycetota</taxon>
        <taxon>Actinomycetes</taxon>
        <taxon>Streptosporangiales</taxon>
        <taxon>Thermomonosporaceae</taxon>
        <taxon>Actinoallomurus</taxon>
    </lineage>
</organism>
<protein>
    <recommendedName>
        <fullName evidence="4">FCD domain-containing protein</fullName>
    </recommendedName>
</protein>
<evidence type="ECO:0008006" key="4">
    <source>
        <dbReference type="Google" id="ProtNLM"/>
    </source>
</evidence>
<accession>A0ABV5YHS3</accession>
<sequence>MLRIDANHRNHRAAADEEAHAAIVNAIRDRRSEAAAQITRRHLTCDAAIPASSTPGQIIDRDRRTPTPRRTGLAERASGPRHLAGRLTEGAGEPRRSARSPAEDAGLDTWPSNGRRWANPGISPSSRQKGRACPGTSPDGGQEG</sequence>
<dbReference type="RefSeq" id="WP_378204581.1">
    <property type="nucleotide sequence ID" value="NZ_JBHLZP010000149.1"/>
</dbReference>
<proteinExistence type="predicted"/>
<reference evidence="2 3" key="1">
    <citation type="submission" date="2024-09" db="EMBL/GenBank/DDBJ databases">
        <authorList>
            <person name="Sun Q."/>
            <person name="Mori K."/>
        </authorList>
    </citation>
    <scope>NUCLEOTIDE SEQUENCE [LARGE SCALE GENOMIC DNA]</scope>
    <source>
        <strain evidence="2 3">TBRC 0563</strain>
    </source>
</reference>
<evidence type="ECO:0000256" key="1">
    <source>
        <dbReference type="SAM" id="MobiDB-lite"/>
    </source>
</evidence>
<comment type="caution">
    <text evidence="2">The sequence shown here is derived from an EMBL/GenBank/DDBJ whole genome shotgun (WGS) entry which is preliminary data.</text>
</comment>
<dbReference type="EMBL" id="JBHLZP010000149">
    <property type="protein sequence ID" value="MFB9834609.1"/>
    <property type="molecule type" value="Genomic_DNA"/>
</dbReference>
<gene>
    <name evidence="2" type="ORF">ACFFNX_20705</name>
</gene>
<evidence type="ECO:0000313" key="3">
    <source>
        <dbReference type="Proteomes" id="UP001589627"/>
    </source>
</evidence>
<evidence type="ECO:0000313" key="2">
    <source>
        <dbReference type="EMBL" id="MFB9834609.1"/>
    </source>
</evidence>